<evidence type="ECO:0000313" key="4">
    <source>
        <dbReference type="Proteomes" id="UP000287394"/>
    </source>
</evidence>
<keyword evidence="4" id="KW-1185">Reference proteome</keyword>
<dbReference type="GO" id="GO:0005975">
    <property type="term" value="P:carbohydrate metabolic process"/>
    <property type="evidence" value="ECO:0007669"/>
    <property type="project" value="InterPro"/>
</dbReference>
<dbReference type="EMBL" id="AP025739">
    <property type="protein sequence ID" value="BDI31938.1"/>
    <property type="molecule type" value="Genomic_DNA"/>
</dbReference>
<dbReference type="Pfam" id="PF17389">
    <property type="entry name" value="Bac_rhamnosid6H"/>
    <property type="match status" value="1"/>
</dbReference>
<name>A0A9N7L6U2_9BACT</name>
<feature type="chain" id="PRO_5040505562" description="Alpha-L-rhamnosidase six-hairpin glycosidase domain-containing protein" evidence="1">
    <location>
        <begin position="19"/>
        <end position="890"/>
    </location>
</feature>
<evidence type="ECO:0000259" key="2">
    <source>
        <dbReference type="Pfam" id="PF17389"/>
    </source>
</evidence>
<proteinExistence type="predicted"/>
<sequence>MIAVLGAALAFLEGAAHAGGQGAVRQDADRKVVTMTDGQGDLSLRLRYDGKCMLDQITVRGRQVAGADGVADGVRIDGQWYTTRTGGASPNVAAGKNTLTVRGIVYGKPDFQVRETWYFKTKPDGIEWTIQRRYPTAATLQDTGFPEWNFAAIDTWKGGVLGNGGVVWNKYLASNDATYGAHTSAVTFWNPDANDCLRITPTLPPGYQGAVRFSHQRSGQQSMHFSVSKEELKPNHELRRYLPDRGDLWAPFQVSPGEVRVTLTLQAPSYRDAYDRGTFRGVDGDGIRELMNTVSRYGVIDTHLTGGNGWLSGYICLHEQWYGQIALALADPNYTANLAATLNFERDHAIGADGRVKSRWTYDAGDAMPGTYDEYGFYEAQWGYLMDSQTDYVIDAAELYDLTGDTPWLAGQKATCEKALDYLIRREVGNTGLAAMRTDSEREHQGSDWLDIVWASYENALVNAEMYYALTHWADAEDALGDTQKASSYRAFAARLKSAFNKPIGEGGFWDPANQWYVYWRDKDGSAHGDNLVTPVNFSAIAYGLCDDPARRKAILDRTEAEMRKEKLFFWPLTFSSFLPEEAASSNFPFPTYENGDIFMSWGEVGVRAYAAYDPALALKYVQQTLARYAKDGLSCQRYLRGSQEGAGDDILAGNCMTIVGLYRDIYGVQPKPNRLYLEPHLSRELNGTQLRYLLRGQKYVIDLNTNGSAITANNCTIRDTSPFAVNAANNSLEYFPGQSKEWALSVTPAKGQRVTIQIASWPTDANAPRRWTELGSGKGKAAYVVAHLMPNTVYEWKIGGKAAGRLRSDGAGSLRFATAWDGVAREVEVGRPIPCKPTPALRATPPATGRVIRIDIAGSLRKSVSCKPFPSREGWREAPGWVCKGWGAP</sequence>
<dbReference type="InterPro" id="IPR012341">
    <property type="entry name" value="6hp_glycosidase-like_sf"/>
</dbReference>
<protein>
    <recommendedName>
        <fullName evidence="2">Alpha-L-rhamnosidase six-hairpin glycosidase domain-containing protein</fullName>
    </recommendedName>
</protein>
<dbReference type="KEGG" id="ccot:CCAX7_39890"/>
<gene>
    <name evidence="3" type="ORF">CCAX7_39890</name>
</gene>
<evidence type="ECO:0000256" key="1">
    <source>
        <dbReference type="SAM" id="SignalP"/>
    </source>
</evidence>
<evidence type="ECO:0000313" key="3">
    <source>
        <dbReference type="EMBL" id="BDI31938.1"/>
    </source>
</evidence>
<dbReference type="InterPro" id="IPR008928">
    <property type="entry name" value="6-hairpin_glycosidase_sf"/>
</dbReference>
<dbReference type="InterPro" id="IPR035396">
    <property type="entry name" value="Bac_rhamnosid6H"/>
</dbReference>
<keyword evidence="1" id="KW-0732">Signal</keyword>
<dbReference type="Gene3D" id="1.50.10.10">
    <property type="match status" value="1"/>
</dbReference>
<reference evidence="3 4" key="1">
    <citation type="journal article" date="2019" name="Int. J. Syst. Evol. Microbiol.">
        <title>Capsulimonas corticalis gen. nov., sp. nov., an aerobic capsulated bacterium, of a novel bacterial order, Capsulimonadales ord. nov., of the class Armatimonadia of the phylum Armatimonadetes.</title>
        <authorList>
            <person name="Li J."/>
            <person name="Kudo C."/>
            <person name="Tonouchi A."/>
        </authorList>
    </citation>
    <scope>NUCLEOTIDE SEQUENCE [LARGE SCALE GENOMIC DNA]</scope>
    <source>
        <strain evidence="3 4">AX-7</strain>
    </source>
</reference>
<feature type="signal peptide" evidence="1">
    <location>
        <begin position="1"/>
        <end position="18"/>
    </location>
</feature>
<accession>A0A9N7L6U2</accession>
<dbReference type="AlphaFoldDB" id="A0A9N7L6U2"/>
<dbReference type="SUPFAM" id="SSF48208">
    <property type="entry name" value="Six-hairpin glycosidases"/>
    <property type="match status" value="1"/>
</dbReference>
<dbReference type="Proteomes" id="UP000287394">
    <property type="component" value="Chromosome"/>
</dbReference>
<feature type="domain" description="Alpha-L-rhamnosidase six-hairpin glycosidase" evidence="2">
    <location>
        <begin position="392"/>
        <end position="503"/>
    </location>
</feature>
<organism evidence="3 4">
    <name type="scientific">Capsulimonas corticalis</name>
    <dbReference type="NCBI Taxonomy" id="2219043"/>
    <lineage>
        <taxon>Bacteria</taxon>
        <taxon>Bacillati</taxon>
        <taxon>Armatimonadota</taxon>
        <taxon>Armatimonadia</taxon>
        <taxon>Capsulimonadales</taxon>
        <taxon>Capsulimonadaceae</taxon>
        <taxon>Capsulimonas</taxon>
    </lineage>
</organism>